<feature type="compositionally biased region" description="Polar residues" evidence="5">
    <location>
        <begin position="26"/>
        <end position="49"/>
    </location>
</feature>
<evidence type="ECO:0000256" key="3">
    <source>
        <dbReference type="ARBA" id="ARBA00023242"/>
    </source>
</evidence>
<feature type="compositionally biased region" description="Low complexity" evidence="5">
    <location>
        <begin position="589"/>
        <end position="598"/>
    </location>
</feature>
<feature type="region of interest" description="Disordered" evidence="5">
    <location>
        <begin position="256"/>
        <end position="304"/>
    </location>
</feature>
<feature type="compositionally biased region" description="Polar residues" evidence="5">
    <location>
        <begin position="1"/>
        <end position="15"/>
    </location>
</feature>
<feature type="compositionally biased region" description="Polar residues" evidence="5">
    <location>
        <begin position="686"/>
        <end position="705"/>
    </location>
</feature>
<name>C5M3L6_CANTT</name>
<dbReference type="Pfam" id="PF00447">
    <property type="entry name" value="HSF_DNA-bind"/>
    <property type="match status" value="1"/>
</dbReference>
<dbReference type="PRINTS" id="PR00056">
    <property type="entry name" value="HSFDOMAIN"/>
</dbReference>
<feature type="compositionally biased region" description="Pro residues" evidence="5">
    <location>
        <begin position="599"/>
        <end position="615"/>
    </location>
</feature>
<dbReference type="OrthoDB" id="60033at2759"/>
<feature type="region of interest" description="Disordered" evidence="5">
    <location>
        <begin position="529"/>
        <end position="644"/>
    </location>
</feature>
<feature type="compositionally biased region" description="Low complexity" evidence="5">
    <location>
        <begin position="480"/>
        <end position="491"/>
    </location>
</feature>
<gene>
    <name evidence="7" type="ORF">CTRG_00655</name>
</gene>
<proteinExistence type="inferred from homology"/>
<feature type="region of interest" description="Disordered" evidence="5">
    <location>
        <begin position="665"/>
        <end position="750"/>
    </location>
</feature>
<feature type="region of interest" description="Disordered" evidence="5">
    <location>
        <begin position="173"/>
        <end position="231"/>
    </location>
</feature>
<comment type="subcellular location">
    <subcellularLocation>
        <location evidence="1">Nucleus</location>
    </subcellularLocation>
</comment>
<dbReference type="PANTHER" id="PTHR10015:SF396">
    <property type="entry name" value="FLOCCULATION SUPPRESSION PROTEIN"/>
    <property type="match status" value="1"/>
</dbReference>
<dbReference type="RefSeq" id="XP_002545874.1">
    <property type="nucleotide sequence ID" value="XM_002545828.1"/>
</dbReference>
<dbReference type="PROSITE" id="PS00434">
    <property type="entry name" value="HSF_DOMAIN"/>
    <property type="match status" value="1"/>
</dbReference>
<evidence type="ECO:0000256" key="5">
    <source>
        <dbReference type="SAM" id="MobiDB-lite"/>
    </source>
</evidence>
<dbReference type="InterPro" id="IPR036390">
    <property type="entry name" value="WH_DNA-bd_sf"/>
</dbReference>
<keyword evidence="8" id="KW-1185">Reference proteome</keyword>
<reference evidence="7 8" key="1">
    <citation type="journal article" date="2009" name="Nature">
        <title>Evolution of pathogenicity and sexual reproduction in eight Candida genomes.</title>
        <authorList>
            <person name="Butler G."/>
            <person name="Rasmussen M.D."/>
            <person name="Lin M.F."/>
            <person name="Santos M.A."/>
            <person name="Sakthikumar S."/>
            <person name="Munro C.A."/>
            <person name="Rheinbay E."/>
            <person name="Grabherr M."/>
            <person name="Forche A."/>
            <person name="Reedy J.L."/>
            <person name="Agrafioti I."/>
            <person name="Arnaud M.B."/>
            <person name="Bates S."/>
            <person name="Brown A.J."/>
            <person name="Brunke S."/>
            <person name="Costanzo M.C."/>
            <person name="Fitzpatrick D.A."/>
            <person name="de Groot P.W."/>
            <person name="Harris D."/>
            <person name="Hoyer L.L."/>
            <person name="Hube B."/>
            <person name="Klis F.M."/>
            <person name="Kodira C."/>
            <person name="Lennard N."/>
            <person name="Logue M.E."/>
            <person name="Martin R."/>
            <person name="Neiman A.M."/>
            <person name="Nikolaou E."/>
            <person name="Quail M.A."/>
            <person name="Quinn J."/>
            <person name="Santos M.C."/>
            <person name="Schmitzberger F.F."/>
            <person name="Sherlock G."/>
            <person name="Shah P."/>
            <person name="Silverstein K.A."/>
            <person name="Skrzypek M.S."/>
            <person name="Soll D."/>
            <person name="Staggs R."/>
            <person name="Stansfield I."/>
            <person name="Stumpf M.P."/>
            <person name="Sudbery P.E."/>
            <person name="Srikantha T."/>
            <person name="Zeng Q."/>
            <person name="Berman J."/>
            <person name="Berriman M."/>
            <person name="Heitman J."/>
            <person name="Gow N.A."/>
            <person name="Lorenz M.C."/>
            <person name="Birren B.W."/>
            <person name="Kellis M."/>
            <person name="Cuomo C.A."/>
        </authorList>
    </citation>
    <scope>NUCLEOTIDE SEQUENCE [LARGE SCALE GENOMIC DNA]</scope>
    <source>
        <strain evidence="8">ATCC MYA-3404 / T1</strain>
    </source>
</reference>
<dbReference type="GO" id="GO:0003700">
    <property type="term" value="F:DNA-binding transcription factor activity"/>
    <property type="evidence" value="ECO:0007669"/>
    <property type="project" value="InterPro"/>
</dbReference>
<feature type="compositionally biased region" description="Low complexity" evidence="5">
    <location>
        <begin position="438"/>
        <end position="461"/>
    </location>
</feature>
<evidence type="ECO:0000259" key="6">
    <source>
        <dbReference type="PROSITE" id="PS00434"/>
    </source>
</evidence>
<dbReference type="HOGENOM" id="CLU_370877_0_0_1"/>
<dbReference type="InterPro" id="IPR000232">
    <property type="entry name" value="HSF_DNA-bd"/>
</dbReference>
<feature type="compositionally biased region" description="Basic and acidic residues" evidence="5">
    <location>
        <begin position="186"/>
        <end position="204"/>
    </location>
</feature>
<dbReference type="FunFam" id="1.10.10.10:FF:000229">
    <property type="entry name" value="HSF-type DNA-binding domain protein"/>
    <property type="match status" value="1"/>
</dbReference>
<evidence type="ECO:0000313" key="7">
    <source>
        <dbReference type="EMBL" id="EER35916.1"/>
    </source>
</evidence>
<dbReference type="STRING" id="294747.C5M3L6"/>
<feature type="domain" description="HSF-type DNA-binding" evidence="6">
    <location>
        <begin position="141"/>
        <end position="165"/>
    </location>
</feature>
<evidence type="ECO:0000256" key="1">
    <source>
        <dbReference type="ARBA" id="ARBA00004123"/>
    </source>
</evidence>
<dbReference type="eggNOG" id="KOG0627">
    <property type="taxonomic scope" value="Eukaryota"/>
</dbReference>
<dbReference type="AlphaFoldDB" id="C5M3L6"/>
<organism evidence="7 8">
    <name type="scientific">Candida tropicalis (strain ATCC MYA-3404 / T1)</name>
    <name type="common">Yeast</name>
    <dbReference type="NCBI Taxonomy" id="294747"/>
    <lineage>
        <taxon>Eukaryota</taxon>
        <taxon>Fungi</taxon>
        <taxon>Dikarya</taxon>
        <taxon>Ascomycota</taxon>
        <taxon>Saccharomycotina</taxon>
        <taxon>Pichiomycetes</taxon>
        <taxon>Debaryomycetaceae</taxon>
        <taxon>Candida/Lodderomyces clade</taxon>
        <taxon>Candida</taxon>
    </lineage>
</organism>
<feature type="compositionally biased region" description="Pro residues" evidence="5">
    <location>
        <begin position="405"/>
        <end position="414"/>
    </location>
</feature>
<dbReference type="Gene3D" id="1.10.10.10">
    <property type="entry name" value="Winged helix-like DNA-binding domain superfamily/Winged helix DNA-binding domain"/>
    <property type="match status" value="1"/>
</dbReference>
<accession>C5M3L6</accession>
<dbReference type="EMBL" id="GG692395">
    <property type="protein sequence ID" value="EER35916.1"/>
    <property type="molecule type" value="Genomic_DNA"/>
</dbReference>
<dbReference type="KEGG" id="ctp:CTRG_00655"/>
<sequence>MSNLIQPVPSITTPASAARRPLHISHSPSFVNNTTPAPSQGSRLSTPSIMNPPIDMKSNNLLNPTTTTTTTTTTTSTPTGTNNTSNDSKGNNTNSTGKTQVVFIHKLYDMLHDDSISHLIWWSPSLDSFYVTPGEEFSRALAQYFKHTNIASFIRQLNMYGFHKVNETFLNQEDQQQQQQQQSNRWEFRHSTNQFRKGDTESLKHIKRRSSKTLNSQKEIVNIKSLPPTSQPTDYAYSYQSEEANHYFAHHHSITSIHSPADNRPRSPSTPIPQQQYQPQQPQLLPPQQQQQYNGQPQVSMQQSPQEYIARPSIPAHPSYENATNFKLLELTNQINLLRNDFFHMNTRYETLQNELKCQIADSISVLDIVEGLSKNDNRMISDVRNLKNLINQRIQRINMIPIHQAPPPPPPPVQQQQPSQPLQLQVPQPGPPPPVPQQQQQQQQHASISSSYHLDSASSSRNPSTVSAAPQSYPLNPHYSIYSNNSDSNNGFFRKREDSNNSKRNLSVYDPLQPVPSRHNSRILIEEQSSNSVGQQQLQHPAFRSRAESTYSPLSNVGKSNNQQQPAKPPTPINPPRIKTPVSEVKKQQQQQQQQVQAPPPPPPPPSTKQPVVPPVVQQKPSQVQTSRTNSLPNPITDHLAPQSPYFIQRNSFTSIYEHQKSLRIPSPRFNTTTPPRSVPENKESSSSMAKETKETVVSTSALPSVSELDKSIRSSVSLPPIIQHKDEREGNSNYNNDDNDTNKRRKLE</sequence>
<feature type="compositionally biased region" description="Low complexity" evidence="5">
    <location>
        <begin position="273"/>
        <end position="298"/>
    </location>
</feature>
<feature type="compositionally biased region" description="Low complexity" evidence="5">
    <location>
        <begin position="59"/>
        <end position="86"/>
    </location>
</feature>
<dbReference type="SMART" id="SM00415">
    <property type="entry name" value="HSF"/>
    <property type="match status" value="1"/>
</dbReference>
<feature type="region of interest" description="Disordered" evidence="5">
    <location>
        <begin position="25"/>
        <end position="95"/>
    </location>
</feature>
<dbReference type="SUPFAM" id="SSF46785">
    <property type="entry name" value="Winged helix' DNA-binding domain"/>
    <property type="match status" value="1"/>
</dbReference>
<feature type="compositionally biased region" description="Low complexity" evidence="5">
    <location>
        <begin position="616"/>
        <end position="626"/>
    </location>
</feature>
<comment type="similarity">
    <text evidence="4">Belongs to the HSF family.</text>
</comment>
<dbReference type="GO" id="GO:0005634">
    <property type="term" value="C:nucleus"/>
    <property type="evidence" value="ECO:0007669"/>
    <property type="project" value="UniProtKB-SubCell"/>
</dbReference>
<feature type="compositionally biased region" description="Polar residues" evidence="5">
    <location>
        <begin position="549"/>
        <end position="567"/>
    </location>
</feature>
<dbReference type="PANTHER" id="PTHR10015">
    <property type="entry name" value="HEAT SHOCK TRANSCRIPTION FACTOR"/>
    <property type="match status" value="1"/>
</dbReference>
<evidence type="ECO:0000256" key="4">
    <source>
        <dbReference type="RuleBase" id="RU004020"/>
    </source>
</evidence>
<keyword evidence="2" id="KW-0238">DNA-binding</keyword>
<protein>
    <recommendedName>
        <fullName evidence="6">HSF-type DNA-binding domain-containing protein</fullName>
    </recommendedName>
</protein>
<evidence type="ECO:0000313" key="8">
    <source>
        <dbReference type="Proteomes" id="UP000002037"/>
    </source>
</evidence>
<evidence type="ECO:0000256" key="2">
    <source>
        <dbReference type="ARBA" id="ARBA00023125"/>
    </source>
</evidence>
<dbReference type="InterPro" id="IPR036388">
    <property type="entry name" value="WH-like_DNA-bd_sf"/>
</dbReference>
<dbReference type="VEuPathDB" id="FungiDB:CTRG_00655"/>
<feature type="compositionally biased region" description="Polar residues" evidence="5">
    <location>
        <begin position="462"/>
        <end position="475"/>
    </location>
</feature>
<feature type="compositionally biased region" description="Low complexity" evidence="5">
    <location>
        <begin position="415"/>
        <end position="428"/>
    </location>
</feature>
<feature type="region of interest" description="Disordered" evidence="5">
    <location>
        <begin position="402"/>
        <end position="517"/>
    </location>
</feature>
<dbReference type="GeneID" id="8296829"/>
<feature type="compositionally biased region" description="Polar residues" evidence="5">
    <location>
        <begin position="529"/>
        <end position="540"/>
    </location>
</feature>
<feature type="region of interest" description="Disordered" evidence="5">
    <location>
        <begin position="1"/>
        <end position="20"/>
    </location>
</feature>
<dbReference type="Proteomes" id="UP000002037">
    <property type="component" value="Unassembled WGS sequence"/>
</dbReference>
<dbReference type="GO" id="GO:0043565">
    <property type="term" value="F:sequence-specific DNA binding"/>
    <property type="evidence" value="ECO:0007669"/>
    <property type="project" value="InterPro"/>
</dbReference>
<keyword evidence="3" id="KW-0539">Nucleus</keyword>